<keyword evidence="8 10" id="KW-0472">Membrane</keyword>
<dbReference type="Pfam" id="PF00420">
    <property type="entry name" value="Oxidored_q2"/>
    <property type="match status" value="1"/>
</dbReference>
<sequence length="90" mass="9969">MLYFGVFVFILGLFITLMQRAHLISLFLGMEFMALSFMMLSAVVMYSNACFVLLIVCMAVCEASVGLALIVNMVRVCGNDRVMNLVADKS</sequence>
<geneLocation type="mitochondrion" evidence="11"/>
<evidence type="ECO:0000256" key="10">
    <source>
        <dbReference type="SAM" id="Phobius"/>
    </source>
</evidence>
<dbReference type="AlphaFoldDB" id="A0A346KL28"/>
<evidence type="ECO:0000256" key="9">
    <source>
        <dbReference type="ARBA" id="ARBA00031586"/>
    </source>
</evidence>
<keyword evidence="7" id="KW-0520">NAD</keyword>
<evidence type="ECO:0000256" key="7">
    <source>
        <dbReference type="ARBA" id="ARBA00023027"/>
    </source>
</evidence>
<reference evidence="11" key="1">
    <citation type="journal article" date="2018" name="PeerJ">
        <title>Mitogenomics of Perumytilus purpuratus (Bivalvia: Mytilidae) and its implications for doubly uniparental inheritance of mitochondria.</title>
        <authorList>
            <person name="Smietanka B."/>
            <person name="Lubosny M."/>
            <person name="Przylucka A."/>
            <person name="Gerard K."/>
            <person name="Burzynski A."/>
        </authorList>
    </citation>
    <scope>NUCLEOTIDE SEQUENCE</scope>
    <source>
        <strain evidence="11">F-south</strain>
    </source>
</reference>
<gene>
    <name evidence="11" type="primary">ND4L</name>
</gene>
<evidence type="ECO:0000256" key="5">
    <source>
        <dbReference type="ARBA" id="ARBA00022967"/>
    </source>
</evidence>
<dbReference type="GO" id="GO:0016020">
    <property type="term" value="C:membrane"/>
    <property type="evidence" value="ECO:0007669"/>
    <property type="project" value="UniProtKB-SubCell"/>
</dbReference>
<organism evidence="11">
    <name type="scientific">Perumytilus purpuratus</name>
    <name type="common">Mussel</name>
    <name type="synonym">Brachidontes purpuratus</name>
    <dbReference type="NCBI Taxonomy" id="390823"/>
    <lineage>
        <taxon>Eukaryota</taxon>
        <taxon>Metazoa</taxon>
        <taxon>Spiralia</taxon>
        <taxon>Lophotrochozoa</taxon>
        <taxon>Mollusca</taxon>
        <taxon>Bivalvia</taxon>
        <taxon>Autobranchia</taxon>
        <taxon>Pteriomorphia</taxon>
        <taxon>Mytilida</taxon>
        <taxon>Mytiloidea</taxon>
        <taxon>Mytilidae</taxon>
        <taxon>Brachidontinae</taxon>
        <taxon>Perumytilus</taxon>
    </lineage>
</organism>
<evidence type="ECO:0000256" key="1">
    <source>
        <dbReference type="ARBA" id="ARBA00004141"/>
    </source>
</evidence>
<evidence type="ECO:0000256" key="4">
    <source>
        <dbReference type="ARBA" id="ARBA00022692"/>
    </source>
</evidence>
<dbReference type="InterPro" id="IPR039428">
    <property type="entry name" value="NUOK/Mnh_C1-like"/>
</dbReference>
<evidence type="ECO:0000256" key="2">
    <source>
        <dbReference type="ARBA" id="ARBA00010519"/>
    </source>
</evidence>
<feature type="transmembrane region" description="Helical" evidence="10">
    <location>
        <begin position="44"/>
        <end position="71"/>
    </location>
</feature>
<evidence type="ECO:0000256" key="6">
    <source>
        <dbReference type="ARBA" id="ARBA00022989"/>
    </source>
</evidence>
<protein>
    <recommendedName>
        <fullName evidence="3">NADH-ubiquinone oxidoreductase chain 4L</fullName>
    </recommendedName>
    <alternativeName>
        <fullName evidence="9">NADH dehydrogenase subunit 4L</fullName>
    </alternativeName>
</protein>
<evidence type="ECO:0000256" key="3">
    <source>
        <dbReference type="ARBA" id="ARBA00016612"/>
    </source>
</evidence>
<comment type="similarity">
    <text evidence="2">Belongs to the complex I subunit 4L family.</text>
</comment>
<evidence type="ECO:0000256" key="8">
    <source>
        <dbReference type="ARBA" id="ARBA00023136"/>
    </source>
</evidence>
<evidence type="ECO:0000313" key="11">
    <source>
        <dbReference type="EMBL" id="AXP84546.1"/>
    </source>
</evidence>
<comment type="subcellular location">
    <subcellularLocation>
        <location evidence="1">Membrane</location>
        <topology evidence="1">Multi-pass membrane protein</topology>
    </subcellularLocation>
</comment>
<keyword evidence="11" id="KW-0496">Mitochondrion</keyword>
<name>A0A346KL28_PERPP</name>
<dbReference type="EMBL" id="MH330333">
    <property type="protein sequence ID" value="AXP84546.1"/>
    <property type="molecule type" value="Genomic_DNA"/>
</dbReference>
<proteinExistence type="inferred from homology"/>
<accession>A0A346KL28</accession>
<keyword evidence="6 10" id="KW-1133">Transmembrane helix</keyword>
<keyword evidence="5" id="KW-1278">Translocase</keyword>
<keyword evidence="4 10" id="KW-0812">Transmembrane</keyword>
<dbReference type="Gene3D" id="1.10.287.3510">
    <property type="match status" value="1"/>
</dbReference>